<dbReference type="InterPro" id="IPR036412">
    <property type="entry name" value="HAD-like_sf"/>
</dbReference>
<accession>A0AAE5KRU0</accession>
<comment type="caution">
    <text evidence="1">The sequence shown here is derived from an EMBL/GenBank/DDBJ whole genome shotgun (WGS) entry which is preliminary data.</text>
</comment>
<reference evidence="1 2" key="1">
    <citation type="submission" date="2017-04" db="EMBL/GenBank/DDBJ databases">
        <title>Kefir bacterial isolates.</title>
        <authorList>
            <person name="Kim Y."/>
            <person name="Blasche S."/>
            <person name="Patil K.R."/>
        </authorList>
    </citation>
    <scope>NUCLEOTIDE SEQUENCE [LARGE SCALE GENOMIC DNA]</scope>
    <source>
        <strain evidence="1 2">OG2-1</strain>
    </source>
</reference>
<dbReference type="SUPFAM" id="SSF56784">
    <property type="entry name" value="HAD-like"/>
    <property type="match status" value="1"/>
</dbReference>
<dbReference type="AlphaFoldDB" id="A0AAE5KRU0"/>
<evidence type="ECO:0000313" key="2">
    <source>
        <dbReference type="Proteomes" id="UP000216195"/>
    </source>
</evidence>
<sequence>MNFVFDIDGTTSFNGMVIEPAIEREIYTLLRAGHRVVFASARPVRDILPMLSDDVRAHSGLVLIGANGSLLYRDGQLRAREHLDAHSYAKIRDLIERHGLHYIVDSLDSYAFDLPDAHVLVERLNPEGTDRLVSLKDLENPVKIILLDINNPHLYTELEETIASLNLHVTKHQDATTSIDLAPGGVHKVSALPQALGACPGEKSDPYIAFGNDMNDVGLLEGAQYAVAVGSHEALLPLADLMVDPHPDAVAAAIRALYDMY</sequence>
<dbReference type="Pfam" id="PF08282">
    <property type="entry name" value="Hydrolase_3"/>
    <property type="match status" value="1"/>
</dbReference>
<dbReference type="EMBL" id="NCWU01000011">
    <property type="protein sequence ID" value="PAK85122.1"/>
    <property type="molecule type" value="Genomic_DNA"/>
</dbReference>
<dbReference type="PANTHER" id="PTHR10000:SF53">
    <property type="entry name" value="5-AMINO-6-(5-PHOSPHO-D-RIBITYLAMINO)URACIL PHOSPHATASE YBJI-RELATED"/>
    <property type="match status" value="1"/>
</dbReference>
<dbReference type="Proteomes" id="UP000216195">
    <property type="component" value="Unassembled WGS sequence"/>
</dbReference>
<dbReference type="Gene3D" id="3.40.50.1000">
    <property type="entry name" value="HAD superfamily/HAD-like"/>
    <property type="match status" value="1"/>
</dbReference>
<proteinExistence type="predicted"/>
<keyword evidence="1" id="KW-0378">Hydrolase</keyword>
<dbReference type="RefSeq" id="WP_095343799.1">
    <property type="nucleotide sequence ID" value="NZ_NCWU01000011.1"/>
</dbReference>
<dbReference type="Gene3D" id="3.30.1240.10">
    <property type="match status" value="1"/>
</dbReference>
<dbReference type="GO" id="GO:0000287">
    <property type="term" value="F:magnesium ion binding"/>
    <property type="evidence" value="ECO:0007669"/>
    <property type="project" value="TreeGrafter"/>
</dbReference>
<gene>
    <name evidence="1" type="ORF">B8W87_08460</name>
</gene>
<dbReference type="PANTHER" id="PTHR10000">
    <property type="entry name" value="PHOSPHOSERINE PHOSPHATASE"/>
    <property type="match status" value="1"/>
</dbReference>
<organism evidence="1 2">
    <name type="scientific">Rothia dentocariosa</name>
    <dbReference type="NCBI Taxonomy" id="2047"/>
    <lineage>
        <taxon>Bacteria</taxon>
        <taxon>Bacillati</taxon>
        <taxon>Actinomycetota</taxon>
        <taxon>Actinomycetes</taxon>
        <taxon>Micrococcales</taxon>
        <taxon>Micrococcaceae</taxon>
        <taxon>Rothia</taxon>
    </lineage>
</organism>
<evidence type="ECO:0000313" key="1">
    <source>
        <dbReference type="EMBL" id="PAK85122.1"/>
    </source>
</evidence>
<name>A0AAE5KRU0_9MICC</name>
<dbReference type="GO" id="GO:0005829">
    <property type="term" value="C:cytosol"/>
    <property type="evidence" value="ECO:0007669"/>
    <property type="project" value="TreeGrafter"/>
</dbReference>
<dbReference type="GO" id="GO:0016791">
    <property type="term" value="F:phosphatase activity"/>
    <property type="evidence" value="ECO:0007669"/>
    <property type="project" value="TreeGrafter"/>
</dbReference>
<protein>
    <submittedName>
        <fullName evidence="1">Hydrolase</fullName>
    </submittedName>
</protein>
<dbReference type="InterPro" id="IPR023214">
    <property type="entry name" value="HAD_sf"/>
</dbReference>